<dbReference type="AlphaFoldDB" id="A0A3B0RX69"/>
<evidence type="ECO:0000256" key="1">
    <source>
        <dbReference type="SAM" id="Phobius"/>
    </source>
</evidence>
<dbReference type="Pfam" id="PF01478">
    <property type="entry name" value="Peptidase_A24"/>
    <property type="match status" value="1"/>
</dbReference>
<keyword evidence="1" id="KW-0812">Transmembrane</keyword>
<dbReference type="Gene3D" id="1.20.120.1220">
    <property type="match status" value="1"/>
</dbReference>
<feature type="transmembrane region" description="Helical" evidence="1">
    <location>
        <begin position="144"/>
        <end position="166"/>
    </location>
</feature>
<evidence type="ECO:0000259" key="2">
    <source>
        <dbReference type="Pfam" id="PF01478"/>
    </source>
</evidence>
<proteinExistence type="predicted"/>
<dbReference type="GO" id="GO:0004190">
    <property type="term" value="F:aspartic-type endopeptidase activity"/>
    <property type="evidence" value="ECO:0007669"/>
    <property type="project" value="InterPro"/>
</dbReference>
<keyword evidence="1" id="KW-1133">Transmembrane helix</keyword>
<dbReference type="InterPro" id="IPR000045">
    <property type="entry name" value="Prepilin_IV_endopep_pep"/>
</dbReference>
<organism evidence="3">
    <name type="scientific">hydrothermal vent metagenome</name>
    <dbReference type="NCBI Taxonomy" id="652676"/>
    <lineage>
        <taxon>unclassified sequences</taxon>
        <taxon>metagenomes</taxon>
        <taxon>ecological metagenomes</taxon>
    </lineage>
</organism>
<keyword evidence="1" id="KW-0472">Membrane</keyword>
<feature type="domain" description="Prepilin type IV endopeptidase peptidase" evidence="2">
    <location>
        <begin position="8"/>
        <end position="111"/>
    </location>
</feature>
<accession>A0A3B0RX69</accession>
<feature type="transmembrane region" description="Helical" evidence="1">
    <location>
        <begin position="96"/>
        <end position="117"/>
    </location>
</feature>
<feature type="transmembrane region" description="Helical" evidence="1">
    <location>
        <begin position="57"/>
        <end position="76"/>
    </location>
</feature>
<reference evidence="3" key="1">
    <citation type="submission" date="2018-06" db="EMBL/GenBank/DDBJ databases">
        <authorList>
            <person name="Zhirakovskaya E."/>
        </authorList>
    </citation>
    <scope>NUCLEOTIDE SEQUENCE</scope>
</reference>
<feature type="transmembrane region" description="Helical" evidence="1">
    <location>
        <begin position="30"/>
        <end position="50"/>
    </location>
</feature>
<sequence>MISQLVLLLFPLLMFIAAWRDVVSMTIPNWVSLALLGLFLVAAPLIGLSWTEFGLHMAVGLGALLLTILMFALRWIGGGDAKLFAAAALWMGWPDILPYALIAALIGGLFSVLLIFARKTALPPVLYTQKWSANLLKKDGDMPYGVALCAAALFYFPSSALFLRVIS</sequence>
<dbReference type="GO" id="GO:0016020">
    <property type="term" value="C:membrane"/>
    <property type="evidence" value="ECO:0007669"/>
    <property type="project" value="InterPro"/>
</dbReference>
<evidence type="ECO:0000313" key="3">
    <source>
        <dbReference type="EMBL" id="VAV89013.1"/>
    </source>
</evidence>
<protein>
    <submittedName>
        <fullName evidence="3">Type IV prepilin peptidase TadV/CpaA</fullName>
    </submittedName>
</protein>
<name>A0A3B0RX69_9ZZZZ</name>
<dbReference type="EMBL" id="UOEE01000081">
    <property type="protein sequence ID" value="VAV89013.1"/>
    <property type="molecule type" value="Genomic_DNA"/>
</dbReference>
<gene>
    <name evidence="3" type="ORF">MNBD_ALPHA06-1559</name>
</gene>